<evidence type="ECO:0000313" key="2">
    <source>
        <dbReference type="Proteomes" id="UP001628192"/>
    </source>
</evidence>
<dbReference type="Proteomes" id="UP001628192">
    <property type="component" value="Unassembled WGS sequence"/>
</dbReference>
<keyword evidence="2" id="KW-1185">Reference proteome</keyword>
<gene>
    <name evidence="1" type="ORF">Defa_20490</name>
</gene>
<reference evidence="1 2" key="1">
    <citation type="journal article" date="2025" name="Int. J. Syst. Evol. Microbiol.">
        <title>Desulfovibrio falkowii sp. nov., Porphyromonas miyakawae sp. nov., Mediterraneibacter flintii sp. nov. and Owariibacterium komagatae gen. nov., sp. nov., isolated from human faeces.</title>
        <authorList>
            <person name="Hamaguchi T."/>
            <person name="Ohara M."/>
            <person name="Hisatomi A."/>
            <person name="Sekiguchi K."/>
            <person name="Takeda J.I."/>
            <person name="Ueyama J."/>
            <person name="Ito M."/>
            <person name="Nishiwaki H."/>
            <person name="Ogi T."/>
            <person name="Hirayama M."/>
            <person name="Ohkuma M."/>
            <person name="Sakamoto M."/>
            <person name="Ohno K."/>
        </authorList>
    </citation>
    <scope>NUCLEOTIDE SEQUENCE [LARGE SCALE GENOMIC DNA]</scope>
    <source>
        <strain evidence="1 2">13CB8C</strain>
    </source>
</reference>
<dbReference type="RefSeq" id="WP_407844817.1">
    <property type="nucleotide sequence ID" value="NZ_BAAFSG010000001.1"/>
</dbReference>
<evidence type="ECO:0000313" key="1">
    <source>
        <dbReference type="EMBL" id="GAB1254562.1"/>
    </source>
</evidence>
<organism evidence="1 2">
    <name type="scientific">Desulfovibrio falkowii</name>
    <dbReference type="NCBI Taxonomy" id="3136602"/>
    <lineage>
        <taxon>Bacteria</taxon>
        <taxon>Pseudomonadati</taxon>
        <taxon>Thermodesulfobacteriota</taxon>
        <taxon>Desulfovibrionia</taxon>
        <taxon>Desulfovibrionales</taxon>
        <taxon>Desulfovibrionaceae</taxon>
        <taxon>Desulfovibrio</taxon>
    </lineage>
</organism>
<sequence>MENAPQCFELKAPATGVDLVTQSFNGIPGRCDRYLLAKSVVEGRTQEELIEYIAKMLLGIEIMKQKAMRGQWPD</sequence>
<dbReference type="EMBL" id="BAAFSG010000001">
    <property type="protein sequence ID" value="GAB1254562.1"/>
    <property type="molecule type" value="Genomic_DNA"/>
</dbReference>
<proteinExistence type="predicted"/>
<protein>
    <submittedName>
        <fullName evidence="1">Uncharacterized protein</fullName>
    </submittedName>
</protein>
<comment type="caution">
    <text evidence="1">The sequence shown here is derived from an EMBL/GenBank/DDBJ whole genome shotgun (WGS) entry which is preliminary data.</text>
</comment>
<accession>A0ABQ0EA66</accession>
<name>A0ABQ0EA66_9BACT</name>